<dbReference type="EMBL" id="JAEQNC010000017">
    <property type="protein sequence ID" value="MBL0375003.1"/>
    <property type="molecule type" value="Genomic_DNA"/>
</dbReference>
<comment type="caution">
    <text evidence="5">The sequence shown here is derived from an EMBL/GenBank/DDBJ whole genome shotgun (WGS) entry which is preliminary data.</text>
</comment>
<sequence length="292" mass="31578">MVELKQSEGGALQLGFAGDTFNTAYYARLEMPDSWAVDYYTCLGTDRMSDDMVAFMADNRIGVSSICRIAERQVGLYMIHLNNGERSFSYWRSNSAARLLAQDRARLRAAIDGADVILFSGITLAILEGDGADTLVEELGWARDAGKTVAFDPNIRPRLWRDQQEMLRVLEKGARAASMVMPSYDDETTYFGDASPEATIARYRDWGARDVILKNGEHGALIATAAGITPIAVEKVETVVDTTGAGDSFNGAFLARYALSGDAVEAAGRAARVAAAVIQHHGALVDPAVMPV</sequence>
<dbReference type="CDD" id="cd01166">
    <property type="entry name" value="KdgK"/>
    <property type="match status" value="1"/>
</dbReference>
<evidence type="ECO:0000259" key="4">
    <source>
        <dbReference type="Pfam" id="PF00294"/>
    </source>
</evidence>
<gene>
    <name evidence="5" type="ORF">JJB09_23595</name>
</gene>
<dbReference type="GO" id="GO:0008673">
    <property type="term" value="F:2-dehydro-3-deoxygluconokinase activity"/>
    <property type="evidence" value="ECO:0007669"/>
    <property type="project" value="TreeGrafter"/>
</dbReference>
<dbReference type="GO" id="GO:0006974">
    <property type="term" value="P:DNA damage response"/>
    <property type="evidence" value="ECO:0007669"/>
    <property type="project" value="TreeGrafter"/>
</dbReference>
<dbReference type="Proteomes" id="UP000633219">
    <property type="component" value="Unassembled WGS sequence"/>
</dbReference>
<evidence type="ECO:0000313" key="5">
    <source>
        <dbReference type="EMBL" id="MBL0375003.1"/>
    </source>
</evidence>
<dbReference type="InterPro" id="IPR029056">
    <property type="entry name" value="Ribokinase-like"/>
</dbReference>
<dbReference type="Gene3D" id="3.40.1190.20">
    <property type="match status" value="1"/>
</dbReference>
<dbReference type="PROSITE" id="PS00584">
    <property type="entry name" value="PFKB_KINASES_2"/>
    <property type="match status" value="1"/>
</dbReference>
<name>A0A936YSK5_9HYPH</name>
<dbReference type="SUPFAM" id="SSF53613">
    <property type="entry name" value="Ribokinase-like"/>
    <property type="match status" value="1"/>
</dbReference>
<keyword evidence="3 5" id="KW-0418">Kinase</keyword>
<dbReference type="AlphaFoldDB" id="A0A936YSK5"/>
<dbReference type="InterPro" id="IPR050306">
    <property type="entry name" value="PfkB_Carbo_kinase"/>
</dbReference>
<dbReference type="GO" id="GO:0019698">
    <property type="term" value="P:D-galacturonate catabolic process"/>
    <property type="evidence" value="ECO:0007669"/>
    <property type="project" value="TreeGrafter"/>
</dbReference>
<dbReference type="PANTHER" id="PTHR43085:SF15">
    <property type="entry name" value="2-DEHYDRO-3-DEOXYGLUCONOKINASE"/>
    <property type="match status" value="1"/>
</dbReference>
<dbReference type="InterPro" id="IPR002173">
    <property type="entry name" value="Carboh/pur_kinase_PfkB_CS"/>
</dbReference>
<dbReference type="PANTHER" id="PTHR43085">
    <property type="entry name" value="HEXOKINASE FAMILY MEMBER"/>
    <property type="match status" value="1"/>
</dbReference>
<accession>A0A936YSK5</accession>
<protein>
    <submittedName>
        <fullName evidence="5">Sugar kinase</fullName>
    </submittedName>
</protein>
<evidence type="ECO:0000256" key="3">
    <source>
        <dbReference type="ARBA" id="ARBA00022777"/>
    </source>
</evidence>
<evidence type="ECO:0000256" key="2">
    <source>
        <dbReference type="ARBA" id="ARBA00022679"/>
    </source>
</evidence>
<evidence type="ECO:0000256" key="1">
    <source>
        <dbReference type="ARBA" id="ARBA00010688"/>
    </source>
</evidence>
<evidence type="ECO:0000313" key="6">
    <source>
        <dbReference type="Proteomes" id="UP000633219"/>
    </source>
</evidence>
<organism evidence="5 6">
    <name type="scientific">Rhizobium setariae</name>
    <dbReference type="NCBI Taxonomy" id="2801340"/>
    <lineage>
        <taxon>Bacteria</taxon>
        <taxon>Pseudomonadati</taxon>
        <taxon>Pseudomonadota</taxon>
        <taxon>Alphaproteobacteria</taxon>
        <taxon>Hyphomicrobiales</taxon>
        <taxon>Rhizobiaceae</taxon>
        <taxon>Rhizobium/Agrobacterium group</taxon>
        <taxon>Rhizobium</taxon>
    </lineage>
</organism>
<dbReference type="InterPro" id="IPR011611">
    <property type="entry name" value="PfkB_dom"/>
</dbReference>
<proteinExistence type="inferred from homology"/>
<keyword evidence="6" id="KW-1185">Reference proteome</keyword>
<feature type="domain" description="Carbohydrate kinase PfkB" evidence="4">
    <location>
        <begin position="8"/>
        <end position="283"/>
    </location>
</feature>
<keyword evidence="2" id="KW-0808">Transferase</keyword>
<dbReference type="GO" id="GO:0005829">
    <property type="term" value="C:cytosol"/>
    <property type="evidence" value="ECO:0007669"/>
    <property type="project" value="TreeGrafter"/>
</dbReference>
<comment type="similarity">
    <text evidence="1">Belongs to the carbohydrate kinase PfkB family.</text>
</comment>
<dbReference type="Pfam" id="PF00294">
    <property type="entry name" value="PfkB"/>
    <property type="match status" value="1"/>
</dbReference>
<dbReference type="GO" id="GO:0042840">
    <property type="term" value="P:D-glucuronate catabolic process"/>
    <property type="evidence" value="ECO:0007669"/>
    <property type="project" value="TreeGrafter"/>
</dbReference>
<reference evidence="5" key="1">
    <citation type="submission" date="2021-01" db="EMBL/GenBank/DDBJ databases">
        <title>Rhizobium sp. strain KVB221 16S ribosomal RNA gene Genome sequencing and assembly.</title>
        <authorList>
            <person name="Kang M."/>
        </authorList>
    </citation>
    <scope>NUCLEOTIDE SEQUENCE</scope>
    <source>
        <strain evidence="5">KVB221</strain>
    </source>
</reference>